<name>C7N274_SLAHD</name>
<dbReference type="CDD" id="cd05466">
    <property type="entry name" value="PBP2_LTTR_substrate"/>
    <property type="match status" value="1"/>
</dbReference>
<evidence type="ECO:0000256" key="3">
    <source>
        <dbReference type="ARBA" id="ARBA00023125"/>
    </source>
</evidence>
<dbReference type="EMBL" id="CP001684">
    <property type="protein sequence ID" value="ACV21380.1"/>
    <property type="molecule type" value="Genomic_DNA"/>
</dbReference>
<evidence type="ECO:0000313" key="7">
    <source>
        <dbReference type="Proteomes" id="UP000002026"/>
    </source>
</evidence>
<evidence type="ECO:0000256" key="1">
    <source>
        <dbReference type="ARBA" id="ARBA00009437"/>
    </source>
</evidence>
<feature type="domain" description="HTH lysR-type" evidence="5">
    <location>
        <begin position="1"/>
        <end position="58"/>
    </location>
</feature>
<dbReference type="RefSeq" id="WP_012797489.1">
    <property type="nucleotide sequence ID" value="NC_013165.1"/>
</dbReference>
<proteinExistence type="inferred from homology"/>
<dbReference type="Pfam" id="PF00126">
    <property type="entry name" value="HTH_1"/>
    <property type="match status" value="1"/>
</dbReference>
<dbReference type="GO" id="GO:0003677">
    <property type="term" value="F:DNA binding"/>
    <property type="evidence" value="ECO:0007669"/>
    <property type="project" value="UniProtKB-KW"/>
</dbReference>
<dbReference type="Proteomes" id="UP000002026">
    <property type="component" value="Chromosome"/>
</dbReference>
<organism evidence="6 7">
    <name type="scientific">Slackia heliotrinireducens (strain ATCC 29202 / DSM 20476 / NCTC 11029 / RHS 1)</name>
    <name type="common">Peptococcus heliotrinreducens</name>
    <dbReference type="NCBI Taxonomy" id="471855"/>
    <lineage>
        <taxon>Bacteria</taxon>
        <taxon>Bacillati</taxon>
        <taxon>Actinomycetota</taxon>
        <taxon>Coriobacteriia</taxon>
        <taxon>Eggerthellales</taxon>
        <taxon>Eggerthellaceae</taxon>
        <taxon>Slackia</taxon>
    </lineage>
</organism>
<keyword evidence="2" id="KW-0805">Transcription regulation</keyword>
<dbReference type="GO" id="GO:0003700">
    <property type="term" value="F:DNA-binding transcription factor activity"/>
    <property type="evidence" value="ECO:0007669"/>
    <property type="project" value="InterPro"/>
</dbReference>
<comment type="similarity">
    <text evidence="1">Belongs to the LysR transcriptional regulatory family.</text>
</comment>
<dbReference type="PANTHER" id="PTHR30419">
    <property type="entry name" value="HTH-TYPE TRANSCRIPTIONAL REGULATOR YBHD"/>
    <property type="match status" value="1"/>
</dbReference>
<keyword evidence="4" id="KW-0804">Transcription</keyword>
<dbReference type="SUPFAM" id="SSF53850">
    <property type="entry name" value="Periplasmic binding protein-like II"/>
    <property type="match status" value="1"/>
</dbReference>
<dbReference type="KEGG" id="shi:Shel_03130"/>
<dbReference type="Pfam" id="PF03466">
    <property type="entry name" value="LysR_substrate"/>
    <property type="match status" value="1"/>
</dbReference>
<dbReference type="FunFam" id="1.10.10.10:FF:000001">
    <property type="entry name" value="LysR family transcriptional regulator"/>
    <property type="match status" value="1"/>
</dbReference>
<dbReference type="Gene3D" id="1.10.10.10">
    <property type="entry name" value="Winged helix-like DNA-binding domain superfamily/Winged helix DNA-binding domain"/>
    <property type="match status" value="1"/>
</dbReference>
<protein>
    <submittedName>
        <fullName evidence="6">Transcriptional regulator</fullName>
    </submittedName>
</protein>
<dbReference type="InterPro" id="IPR050950">
    <property type="entry name" value="HTH-type_LysR_regulators"/>
</dbReference>
<evidence type="ECO:0000259" key="5">
    <source>
        <dbReference type="PROSITE" id="PS50931"/>
    </source>
</evidence>
<dbReference type="PANTHER" id="PTHR30419:SF8">
    <property type="entry name" value="NITROGEN ASSIMILATION TRANSCRIPTIONAL ACTIVATOR-RELATED"/>
    <property type="match status" value="1"/>
</dbReference>
<dbReference type="GO" id="GO:0005829">
    <property type="term" value="C:cytosol"/>
    <property type="evidence" value="ECO:0007669"/>
    <property type="project" value="TreeGrafter"/>
</dbReference>
<dbReference type="InterPro" id="IPR005119">
    <property type="entry name" value="LysR_subst-bd"/>
</dbReference>
<dbReference type="HOGENOM" id="CLU_873559_0_0_11"/>
<dbReference type="InterPro" id="IPR036388">
    <property type="entry name" value="WH-like_DNA-bd_sf"/>
</dbReference>
<evidence type="ECO:0000256" key="2">
    <source>
        <dbReference type="ARBA" id="ARBA00023015"/>
    </source>
</evidence>
<dbReference type="SUPFAM" id="SSF46785">
    <property type="entry name" value="Winged helix' DNA-binding domain"/>
    <property type="match status" value="1"/>
</dbReference>
<gene>
    <name evidence="6" type="ordered locus">Shel_03130</name>
</gene>
<dbReference type="InterPro" id="IPR036390">
    <property type="entry name" value="WH_DNA-bd_sf"/>
</dbReference>
<evidence type="ECO:0000256" key="4">
    <source>
        <dbReference type="ARBA" id="ARBA00023163"/>
    </source>
</evidence>
<evidence type="ECO:0000313" key="6">
    <source>
        <dbReference type="EMBL" id="ACV21380.1"/>
    </source>
</evidence>
<accession>C7N274</accession>
<sequence>MDIERMREFVTLAHTMNFTKAARIMHLSQSALSNHIMQMEKELGVSLVDRTTQKIRLTVAGYNFLETSSLIINSYDSFLERRSKNEFSENNHIVVQTLQHADQATHVLLTRIRQFCALHPDVQFEIRESLSFDVVNNIEDGTVDCGHLGLYLSEPEPIDNIDVFPIVDEEVVVWIDKSLPQATAEQLSPQDLEGLDMPTWTGLGHNSFESFHQQISEMYDMNIRYVPRYCISREDFFLNKITSNDVVLLTMGSENIHSIAVREDRILRTFEPTIYEHTCIAFRADKNENSALALFEQFMRDEYARDPYGENVLGQNYANPVK</sequence>
<keyword evidence="3" id="KW-0238">DNA-binding</keyword>
<dbReference type="InterPro" id="IPR000847">
    <property type="entry name" value="LysR_HTH_N"/>
</dbReference>
<dbReference type="eggNOG" id="COG0583">
    <property type="taxonomic scope" value="Bacteria"/>
</dbReference>
<dbReference type="PRINTS" id="PR00039">
    <property type="entry name" value="HTHLYSR"/>
</dbReference>
<dbReference type="AlphaFoldDB" id="C7N274"/>
<reference evidence="6 7" key="1">
    <citation type="journal article" date="2009" name="Stand. Genomic Sci.">
        <title>Complete genome sequence of Slackia heliotrinireducens type strain (RHS 1).</title>
        <authorList>
            <person name="Pukall R."/>
            <person name="Lapidus A."/>
            <person name="Nolan M."/>
            <person name="Copeland A."/>
            <person name="Glavina Del Rio T."/>
            <person name="Lucas S."/>
            <person name="Chen F."/>
            <person name="Tice H."/>
            <person name="Cheng J.F."/>
            <person name="Chertkov O."/>
            <person name="Bruce D."/>
            <person name="Goodwin L."/>
            <person name="Kuske C."/>
            <person name="Brettin T."/>
            <person name="Detter J.C."/>
            <person name="Han C."/>
            <person name="Pitluck S."/>
            <person name="Pati A."/>
            <person name="Mavrommatis K."/>
            <person name="Ivanova N."/>
            <person name="Ovchinnikova G."/>
            <person name="Chen A."/>
            <person name="Palaniappan K."/>
            <person name="Schneider S."/>
            <person name="Rohde M."/>
            <person name="Chain P."/>
            <person name="D'haeseleer P."/>
            <person name="Goker M."/>
            <person name="Bristow J."/>
            <person name="Eisen J.A."/>
            <person name="Markowitz V."/>
            <person name="Kyrpides N.C."/>
            <person name="Klenk H.P."/>
            <person name="Hugenholtz P."/>
        </authorList>
    </citation>
    <scope>NUCLEOTIDE SEQUENCE [LARGE SCALE GENOMIC DNA]</scope>
    <source>
        <strain evidence="7">ATCC 29202 / DSM 20476 / NCTC 11029 / RHS 1</strain>
    </source>
</reference>
<dbReference type="STRING" id="471855.Shel_03130"/>
<keyword evidence="7" id="KW-1185">Reference proteome</keyword>
<dbReference type="PROSITE" id="PS50931">
    <property type="entry name" value="HTH_LYSR"/>
    <property type="match status" value="1"/>
</dbReference>
<dbReference type="Gene3D" id="3.40.190.290">
    <property type="match status" value="1"/>
</dbReference>